<dbReference type="Pfam" id="PF00931">
    <property type="entry name" value="NB-ARC"/>
    <property type="match status" value="1"/>
</dbReference>
<proteinExistence type="inferred from homology"/>
<comment type="similarity">
    <text evidence="1">Belongs to the disease resistance NB-LRR family.</text>
</comment>
<dbReference type="Gene3D" id="3.40.50.300">
    <property type="entry name" value="P-loop containing nucleotide triphosphate hydrolases"/>
    <property type="match status" value="1"/>
</dbReference>
<evidence type="ECO:0000256" key="1">
    <source>
        <dbReference type="ARBA" id="ARBA00008894"/>
    </source>
</evidence>
<reference evidence="7 8" key="1">
    <citation type="journal article" date="2024" name="G3 (Bethesda)">
        <title>Genome assembly of Hibiscus sabdariffa L. provides insights into metabolisms of medicinal natural products.</title>
        <authorList>
            <person name="Kim T."/>
        </authorList>
    </citation>
    <scope>NUCLEOTIDE SEQUENCE [LARGE SCALE GENOMIC DNA]</scope>
    <source>
        <strain evidence="7">TK-2024</strain>
        <tissue evidence="7">Old leaves</tissue>
    </source>
</reference>
<evidence type="ECO:0000256" key="3">
    <source>
        <dbReference type="ARBA" id="ARBA00022821"/>
    </source>
</evidence>
<evidence type="ECO:0008006" key="9">
    <source>
        <dbReference type="Google" id="ProtNLM"/>
    </source>
</evidence>
<feature type="domain" description="Disease resistance protein At4g27190-like leucine-rich repeats" evidence="6">
    <location>
        <begin position="410"/>
        <end position="529"/>
    </location>
</feature>
<protein>
    <recommendedName>
        <fullName evidence="9">NB-ARC domain-containing protein</fullName>
    </recommendedName>
</protein>
<evidence type="ECO:0000259" key="6">
    <source>
        <dbReference type="Pfam" id="PF23247"/>
    </source>
</evidence>
<dbReference type="EMBL" id="JBBPBM010000011">
    <property type="protein sequence ID" value="KAK8563542.1"/>
    <property type="molecule type" value="Genomic_DNA"/>
</dbReference>
<dbReference type="InterPro" id="IPR042197">
    <property type="entry name" value="Apaf_helical"/>
</dbReference>
<name>A0ABR2ENF2_9ROSI</name>
<dbReference type="InterPro" id="IPR002182">
    <property type="entry name" value="NB-ARC"/>
</dbReference>
<dbReference type="InterPro" id="IPR057135">
    <property type="entry name" value="At4g27190-like_LRR"/>
</dbReference>
<evidence type="ECO:0000259" key="5">
    <source>
        <dbReference type="Pfam" id="PF00931"/>
    </source>
</evidence>
<evidence type="ECO:0000256" key="2">
    <source>
        <dbReference type="ARBA" id="ARBA00022741"/>
    </source>
</evidence>
<evidence type="ECO:0000313" key="7">
    <source>
        <dbReference type="EMBL" id="KAK8563542.1"/>
    </source>
</evidence>
<keyword evidence="2" id="KW-0547">Nucleotide-binding</keyword>
<dbReference type="SUPFAM" id="SSF52058">
    <property type="entry name" value="L domain-like"/>
    <property type="match status" value="1"/>
</dbReference>
<organism evidence="7 8">
    <name type="scientific">Hibiscus sabdariffa</name>
    <name type="common">roselle</name>
    <dbReference type="NCBI Taxonomy" id="183260"/>
    <lineage>
        <taxon>Eukaryota</taxon>
        <taxon>Viridiplantae</taxon>
        <taxon>Streptophyta</taxon>
        <taxon>Embryophyta</taxon>
        <taxon>Tracheophyta</taxon>
        <taxon>Spermatophyta</taxon>
        <taxon>Magnoliopsida</taxon>
        <taxon>eudicotyledons</taxon>
        <taxon>Gunneridae</taxon>
        <taxon>Pentapetalae</taxon>
        <taxon>rosids</taxon>
        <taxon>malvids</taxon>
        <taxon>Malvales</taxon>
        <taxon>Malvaceae</taxon>
        <taxon>Malvoideae</taxon>
        <taxon>Hibiscus</taxon>
    </lineage>
</organism>
<keyword evidence="4" id="KW-0067">ATP-binding</keyword>
<feature type="domain" description="NB-ARC" evidence="5">
    <location>
        <begin position="135"/>
        <end position="286"/>
    </location>
</feature>
<dbReference type="SUPFAM" id="SSF52540">
    <property type="entry name" value="P-loop containing nucleoside triphosphate hydrolases"/>
    <property type="match status" value="1"/>
</dbReference>
<dbReference type="PANTHER" id="PTHR33463:SF117">
    <property type="entry name" value="CC-NBS-LRR RESISTANCE PROTEIN"/>
    <property type="match status" value="1"/>
</dbReference>
<evidence type="ECO:0000256" key="4">
    <source>
        <dbReference type="ARBA" id="ARBA00022840"/>
    </source>
</evidence>
<dbReference type="Proteomes" id="UP001472677">
    <property type="component" value="Unassembled WGS sequence"/>
</dbReference>
<dbReference type="PANTHER" id="PTHR33463">
    <property type="entry name" value="NB-ARC DOMAIN-CONTAINING PROTEIN-RELATED"/>
    <property type="match status" value="1"/>
</dbReference>
<keyword evidence="3" id="KW-0611">Plant defense</keyword>
<feature type="domain" description="Disease resistance protein At4g27190-like leucine-rich repeats" evidence="6">
    <location>
        <begin position="634"/>
        <end position="743"/>
    </location>
</feature>
<dbReference type="Gene3D" id="3.80.10.10">
    <property type="entry name" value="Ribonuclease Inhibitor"/>
    <property type="match status" value="1"/>
</dbReference>
<dbReference type="Gene3D" id="1.10.8.430">
    <property type="entry name" value="Helical domain of apoptotic protease-activating factors"/>
    <property type="match status" value="1"/>
</dbReference>
<dbReference type="InterPro" id="IPR050905">
    <property type="entry name" value="Plant_NBS-LRR"/>
</dbReference>
<gene>
    <name evidence="7" type="ORF">V6N12_035688</name>
</gene>
<accession>A0ABR2ENF2</accession>
<dbReference type="PRINTS" id="PR00364">
    <property type="entry name" value="DISEASERSIST"/>
</dbReference>
<comment type="caution">
    <text evidence="7">The sequence shown here is derived from an EMBL/GenBank/DDBJ whole genome shotgun (WGS) entry which is preliminary data.</text>
</comment>
<evidence type="ECO:0000313" key="8">
    <source>
        <dbReference type="Proteomes" id="UP001472677"/>
    </source>
</evidence>
<dbReference type="InterPro" id="IPR032675">
    <property type="entry name" value="LRR_dom_sf"/>
</dbReference>
<sequence length="795" mass="89499">MAEFAASAAANTVGNLKYRVKNDVDVAIRQAKVIEKDVEKWLTKAEKELRETQILEDEIDRIKCSKWCPNWGWRCCLSKKLVKKTLVVTKLLETRKITPVGRRVPLQGIEFITSEYFNDSESSKSALKAITEAVNARHVNKIGLYGMPGVGKTNLAKEFGKHALEQNLFDKVVMFTMSQYPNINKIQDKVADVIGLKFETSSEEGKAEELFLRMKGEKDILIIVDDLWEEIKLETIGIPLGFEHESSKILLTTRDQKVCTVMNCQKQIQLGLLSEEEGWVLFKANAGLEDGYSTLNGLAKEVAGECKGLPLAIVTVAKALKGESFDGWRAANQRLKDSRHLDNEDVFGGVYRALKLSYDYLKKNNQGASTRLVDLGTQRKPSCLRPHSATRLTPITVTHGFRTLRIENLSSSLSAFKNLFYNLRLEEVSGQKNIFPSTSKNGVNELTSHQLKRCDEWETLLFINLTFLNLKSLPDLESIFELEPSSHAIASLQNLKVVRIEECNKLKVIFSHALALNMLHLKQLYIYNCSGLEQVIGFAQEEITENQDCIIVGNHEQVFRVQGGDSFSNIKELHLGYLSKVRNIWKDLAGVVTLDKPYNSVLLTCLDIRGCEELEGTILGKDQVSSSSNVDTTLQPISFPYLNEIIVADCNNLKSLFPLGSAIALQKLAQLVIERNSKLEQVFEVEDEAQMTTNKEIKFDKLERLMLGGLPCLTDFCPKGYHFVFPGLGSLTVDECPKMTTSFFIDSKQIVHSKTECFMKKTEGSAWETTLDASYDKDIWWERGCLGTLPHYIEG</sequence>
<keyword evidence="8" id="KW-1185">Reference proteome</keyword>
<dbReference type="Pfam" id="PF23247">
    <property type="entry name" value="LRR_RPS2"/>
    <property type="match status" value="2"/>
</dbReference>
<dbReference type="InterPro" id="IPR027417">
    <property type="entry name" value="P-loop_NTPase"/>
</dbReference>